<dbReference type="HAMAP" id="MF_01940">
    <property type="entry name" value="RNA_CPDase"/>
    <property type="match status" value="1"/>
</dbReference>
<dbReference type="Pfam" id="PF13563">
    <property type="entry name" value="2_5_RNA_ligase2"/>
    <property type="match status" value="1"/>
</dbReference>
<feature type="short sequence motif" description="HXTX 2" evidence="2">
    <location>
        <begin position="127"/>
        <end position="130"/>
    </location>
</feature>
<dbReference type="PANTHER" id="PTHR35561:SF1">
    <property type="entry name" value="RNA 2',3'-CYCLIC PHOSPHODIESTERASE"/>
    <property type="match status" value="1"/>
</dbReference>
<protein>
    <recommendedName>
        <fullName evidence="2">RNA 2',3'-cyclic phosphodiesterase</fullName>
        <shortName evidence="2">RNA 2',3'-CPDase</shortName>
        <ecNumber evidence="2">3.1.4.58</ecNumber>
    </recommendedName>
</protein>
<dbReference type="NCBIfam" id="TIGR02258">
    <property type="entry name" value="2_5_ligase"/>
    <property type="match status" value="1"/>
</dbReference>
<dbReference type="AlphaFoldDB" id="A0A2T3N0U2"/>
<dbReference type="PANTHER" id="PTHR35561">
    <property type="entry name" value="RNA 2',3'-CYCLIC PHOSPHODIESTERASE"/>
    <property type="match status" value="1"/>
</dbReference>
<dbReference type="SUPFAM" id="SSF55144">
    <property type="entry name" value="LigT-like"/>
    <property type="match status" value="1"/>
</dbReference>
<comment type="similarity">
    <text evidence="2">Belongs to the 2H phosphoesterase superfamily. ThpR family.</text>
</comment>
<dbReference type="EMBL" id="PYMB01000032">
    <property type="protein sequence ID" value="PSW05915.1"/>
    <property type="molecule type" value="Genomic_DNA"/>
</dbReference>
<name>A0A2T3N0U2_9GAMM</name>
<dbReference type="RefSeq" id="WP_107301168.1">
    <property type="nucleotide sequence ID" value="NZ_PYMB01000032.1"/>
</dbReference>
<dbReference type="InterPro" id="IPR004175">
    <property type="entry name" value="RNA_CPDase"/>
</dbReference>
<dbReference type="GO" id="GO:0004113">
    <property type="term" value="F:2',3'-cyclic-nucleotide 3'-phosphodiesterase activity"/>
    <property type="evidence" value="ECO:0007669"/>
    <property type="project" value="InterPro"/>
</dbReference>
<accession>A0A2T3N0U2</accession>
<dbReference type="OrthoDB" id="7061261at2"/>
<evidence type="ECO:0000313" key="4">
    <source>
        <dbReference type="Proteomes" id="UP000241346"/>
    </source>
</evidence>
<dbReference type="InterPro" id="IPR009097">
    <property type="entry name" value="Cyclic_Pdiesterase"/>
</dbReference>
<comment type="catalytic activity">
    <reaction evidence="2">
        <text>a 3'-end 2',3'-cyclophospho-ribonucleotide-RNA + H2O = a 3'-end 2'-phospho-ribonucleotide-RNA + H(+)</text>
        <dbReference type="Rhea" id="RHEA:11828"/>
        <dbReference type="Rhea" id="RHEA-COMP:10464"/>
        <dbReference type="Rhea" id="RHEA-COMP:17353"/>
        <dbReference type="ChEBI" id="CHEBI:15377"/>
        <dbReference type="ChEBI" id="CHEBI:15378"/>
        <dbReference type="ChEBI" id="CHEBI:83064"/>
        <dbReference type="ChEBI" id="CHEBI:173113"/>
        <dbReference type="EC" id="3.1.4.58"/>
    </reaction>
</comment>
<sequence length="183" mass="20254">MKEKKQRLFFALSPDSSSDDFQHLARLSAQCGIFGRPVITDNLHITLAFLGMVTDEQAAKVVATAGQLTPPPAFSLNLDTLGYWKRSKVIWVAPDKPPQALLTLAQQLKALALHCGLEQESRPYKPHVTLAKSVAKRPEPLPQVGKIDFHFNSFGLYISKPVSHNGRQGVQYLQLGKWPLGSQ</sequence>
<gene>
    <name evidence="3" type="primary">thpR</name>
    <name evidence="3" type="ORF">C9J01_26930</name>
</gene>
<comment type="caution">
    <text evidence="3">The sequence shown here is derived from an EMBL/GenBank/DDBJ whole genome shotgun (WGS) entry which is preliminary data.</text>
</comment>
<dbReference type="EC" id="3.1.4.58" evidence="2"/>
<dbReference type="Proteomes" id="UP000241346">
    <property type="component" value="Unassembled WGS sequence"/>
</dbReference>
<reference evidence="3 4" key="1">
    <citation type="submission" date="2018-03" db="EMBL/GenBank/DDBJ databases">
        <title>Whole genome sequencing of Histamine producing bacteria.</title>
        <authorList>
            <person name="Butler K."/>
        </authorList>
    </citation>
    <scope>NUCLEOTIDE SEQUENCE [LARGE SCALE GENOMIC DNA]</scope>
    <source>
        <strain evidence="3 4">DSM 19138</strain>
    </source>
</reference>
<evidence type="ECO:0000256" key="1">
    <source>
        <dbReference type="ARBA" id="ARBA00022801"/>
    </source>
</evidence>
<evidence type="ECO:0000313" key="3">
    <source>
        <dbReference type="EMBL" id="PSW05915.1"/>
    </source>
</evidence>
<comment type="function">
    <text evidence="2">Hydrolyzes RNA 2',3'-cyclic phosphodiester to an RNA 2'-phosphomonoester.</text>
</comment>
<feature type="active site" description="Proton donor" evidence="2">
    <location>
        <position position="44"/>
    </location>
</feature>
<organism evidence="3 4">
    <name type="scientific">Photobacterium rosenbergii</name>
    <dbReference type="NCBI Taxonomy" id="294936"/>
    <lineage>
        <taxon>Bacteria</taxon>
        <taxon>Pseudomonadati</taxon>
        <taxon>Pseudomonadota</taxon>
        <taxon>Gammaproteobacteria</taxon>
        <taxon>Vibrionales</taxon>
        <taxon>Vibrionaceae</taxon>
        <taxon>Photobacterium</taxon>
    </lineage>
</organism>
<evidence type="ECO:0000256" key="2">
    <source>
        <dbReference type="HAMAP-Rule" id="MF_01940"/>
    </source>
</evidence>
<dbReference type="GO" id="GO:0008664">
    <property type="term" value="F:RNA 2',3'-cyclic 3'-phosphodiesterase activity"/>
    <property type="evidence" value="ECO:0007669"/>
    <property type="project" value="UniProtKB-EC"/>
</dbReference>
<feature type="short sequence motif" description="HXTX 1" evidence="2">
    <location>
        <begin position="44"/>
        <end position="47"/>
    </location>
</feature>
<proteinExistence type="inferred from homology"/>
<dbReference type="Gene3D" id="3.90.1140.10">
    <property type="entry name" value="Cyclic phosphodiesterase"/>
    <property type="match status" value="1"/>
</dbReference>
<feature type="active site" description="Proton acceptor" evidence="2">
    <location>
        <position position="127"/>
    </location>
</feature>
<keyword evidence="1 2" id="KW-0378">Hydrolase</keyword>